<proteinExistence type="predicted"/>
<dbReference type="SUPFAM" id="SSF53850">
    <property type="entry name" value="Periplasmic binding protein-like II"/>
    <property type="match status" value="1"/>
</dbReference>
<reference evidence="3" key="2">
    <citation type="submission" date="2019-11" db="EMBL/GenBank/DDBJ databases">
        <authorList>
            <person name="Feng L."/>
        </authorList>
    </citation>
    <scope>NUCLEOTIDE SEQUENCE</scope>
    <source>
        <strain evidence="3">BdentiumLFYP24</strain>
    </source>
</reference>
<dbReference type="PANTHER" id="PTHR43649">
    <property type="entry name" value="ARABINOSE-BINDING PROTEIN-RELATED"/>
    <property type="match status" value="1"/>
</dbReference>
<protein>
    <submittedName>
        <fullName evidence="2">Extracellular solute-binding protein</fullName>
    </submittedName>
</protein>
<sequence>MSLKKKVTIAAAVTLAAMMSLSACGGSGSTTAAEKDDNSLMTVEVFDGLANYQGEQKGWFAKIIKDKFNIKLNIVAPNVAGGGSTLFDTRAAAGNLGDIVIYGYDTGKGAKLVKSGLIEDMTPYLKGMKYINKYKDATDYVNEQIGQKSGVWGVPASVVDTLTPDQPSEGLEPTFGPYLRWDLYKEIGYPEIDTLEDLIPVLKQMQDKAREESGSDDIYAMSLFKDWDGNMMNNAKQPTCFYGFDEVGFVLAKGDGSDFESITKEGGIYERVIKFFNAANRAGIVDPESTTQNYDTMNSKYKNGKVLFSFWPWLGQAAYNTNANKAEGKGFMLAPLKDMKIFSYGAAPRGDKTMIALGSKAKNKQRLVKFINWLYSPEGVYASSNQTGGSAGPKGLNWEIKDGKSVLTEFGSAVLSGESKNVPEEWGGGSYSDGISALNFTTVTVNDIDPDTGYTYNPVMWPSEIEKANQNPLNKDWQEHMGASNTMEYLENNDMLLVGAGSSYVQPEENSQISTLRGSIKTEIVNSSWKASFASSESECEKIFSEMIKTVNGLDIDSVLKVDMKNAKDQDKARKNILKEYQNKEKSSSSDSSSE</sequence>
<dbReference type="InterPro" id="IPR050490">
    <property type="entry name" value="Bact_solute-bd_prot1"/>
</dbReference>
<dbReference type="RefSeq" id="WP_129879986.1">
    <property type="nucleotide sequence ID" value="NZ_CACRSP010000006.1"/>
</dbReference>
<feature type="signal peptide" evidence="1">
    <location>
        <begin position="1"/>
        <end position="25"/>
    </location>
</feature>
<name>A0A6N2TVL6_9BIFI</name>
<reference evidence="2 4" key="1">
    <citation type="journal article" date="2019" name="Nat. Med.">
        <title>A library of human gut bacterial isolates paired with longitudinal multiomics data enables mechanistic microbiome research.</title>
        <authorList>
            <person name="Poyet M."/>
            <person name="Groussin M."/>
            <person name="Gibbons S.M."/>
            <person name="Avila-Pacheco J."/>
            <person name="Jiang X."/>
            <person name="Kearney S.M."/>
            <person name="Perrotta A.R."/>
            <person name="Berdy B."/>
            <person name="Zhao S."/>
            <person name="Lieberman T.D."/>
            <person name="Swanson P.K."/>
            <person name="Smith M."/>
            <person name="Roesemann S."/>
            <person name="Alexander J.E."/>
            <person name="Rich S.A."/>
            <person name="Livny J."/>
            <person name="Vlamakis H."/>
            <person name="Clish C."/>
            <person name="Bullock K."/>
            <person name="Deik A."/>
            <person name="Scott J."/>
            <person name="Pierce K.A."/>
            <person name="Xavier R.J."/>
            <person name="Alm E.J."/>
        </authorList>
    </citation>
    <scope>NUCLEOTIDE SEQUENCE [LARGE SCALE GENOMIC DNA]</scope>
    <source>
        <strain evidence="2 4">BIOML-A2</strain>
    </source>
</reference>
<keyword evidence="1" id="KW-0732">Signal</keyword>
<organism evidence="3">
    <name type="scientific">Bifidobacterium dentium</name>
    <dbReference type="NCBI Taxonomy" id="1689"/>
    <lineage>
        <taxon>Bacteria</taxon>
        <taxon>Bacillati</taxon>
        <taxon>Actinomycetota</taxon>
        <taxon>Actinomycetes</taxon>
        <taxon>Bifidobacteriales</taxon>
        <taxon>Bifidobacteriaceae</taxon>
        <taxon>Bifidobacterium</taxon>
    </lineage>
</organism>
<evidence type="ECO:0000313" key="3">
    <source>
        <dbReference type="EMBL" id="VYT08091.1"/>
    </source>
</evidence>
<gene>
    <name evidence="3" type="ORF">BDLFYP24_02111</name>
    <name evidence="2" type="ORF">GBB04_05290</name>
</gene>
<dbReference type="EMBL" id="CACRSP010000006">
    <property type="protein sequence ID" value="VYT08091.1"/>
    <property type="molecule type" value="Genomic_DNA"/>
</dbReference>
<dbReference type="Gene3D" id="3.40.190.10">
    <property type="entry name" value="Periplasmic binding protein-like II"/>
    <property type="match status" value="2"/>
</dbReference>
<evidence type="ECO:0000313" key="2">
    <source>
        <dbReference type="EMBL" id="KAB7461491.1"/>
    </source>
</evidence>
<dbReference type="PROSITE" id="PS51257">
    <property type="entry name" value="PROKAR_LIPOPROTEIN"/>
    <property type="match status" value="1"/>
</dbReference>
<dbReference type="Proteomes" id="UP000429211">
    <property type="component" value="Unassembled WGS sequence"/>
</dbReference>
<dbReference type="EMBL" id="WDPD01000004">
    <property type="protein sequence ID" value="KAB7461491.1"/>
    <property type="molecule type" value="Genomic_DNA"/>
</dbReference>
<feature type="chain" id="PRO_5038312434" evidence="1">
    <location>
        <begin position="26"/>
        <end position="595"/>
    </location>
</feature>
<evidence type="ECO:0000256" key="1">
    <source>
        <dbReference type="SAM" id="SignalP"/>
    </source>
</evidence>
<dbReference type="AlphaFoldDB" id="A0A6N2TVL6"/>
<accession>A0A6N2TVL6</accession>
<evidence type="ECO:0000313" key="4">
    <source>
        <dbReference type="Proteomes" id="UP000429211"/>
    </source>
</evidence>